<proteinExistence type="predicted"/>
<dbReference type="InterPro" id="IPR036520">
    <property type="entry name" value="UPF0759_sf"/>
</dbReference>
<evidence type="ECO:0000313" key="2">
    <source>
        <dbReference type="Proteomes" id="UP001220610"/>
    </source>
</evidence>
<dbReference type="Pfam" id="PF01904">
    <property type="entry name" value="DUF72"/>
    <property type="match status" value="1"/>
</dbReference>
<name>A0AAJ6BIS4_9BACT</name>
<evidence type="ECO:0000313" key="1">
    <source>
        <dbReference type="EMBL" id="WEK36561.1"/>
    </source>
</evidence>
<reference evidence="1" key="1">
    <citation type="submission" date="2023-03" db="EMBL/GenBank/DDBJ databases">
        <title>Andean soil-derived lignocellulolytic bacterial consortium as a source of novel taxa and putative plastic-active enzymes.</title>
        <authorList>
            <person name="Diaz-Garcia L."/>
            <person name="Chuvochina M."/>
            <person name="Feuerriegel G."/>
            <person name="Bunk B."/>
            <person name="Sproer C."/>
            <person name="Streit W.R."/>
            <person name="Rodriguez L.M."/>
            <person name="Overmann J."/>
            <person name="Jimenez D.J."/>
        </authorList>
    </citation>
    <scope>NUCLEOTIDE SEQUENCE</scope>
    <source>
        <strain evidence="1">MAG 7</strain>
    </source>
</reference>
<sequence>MKFGKVPEQELDSINLSLPPEPPGNRLVLPGRPMAGPRVYIGCANRGVKEWIGKLYPKGTKDAGYLDQYVKHFNSIEFNATHYQIYDEETIGRWAAKAAGHDFLFCPKLPQSISHYSGFGPAAQEQTNAFFRGILAFGQHLGPVFIQVSERYSPQTGRQLFQYLETLPTDLTFFLEVRHPDWFVDGPARKDLFDTLRRLKIGAVITDVAGRRDCAHMELTIPKAFIRYVGNSMHPTDAPRMDAWVERMKYWLDNGLEEIYYFMHTKDEILAPEMISYLVDRMNPAFGMQLEKPIFIQRDEGAQISLF</sequence>
<dbReference type="Gene3D" id="3.20.20.410">
    <property type="entry name" value="Protein of unknown function UPF0759"/>
    <property type="match status" value="1"/>
</dbReference>
<dbReference type="EMBL" id="CP119311">
    <property type="protein sequence ID" value="WEK36561.1"/>
    <property type="molecule type" value="Genomic_DNA"/>
</dbReference>
<dbReference type="InterPro" id="IPR002763">
    <property type="entry name" value="DUF72"/>
</dbReference>
<dbReference type="PANTHER" id="PTHR30348:SF9">
    <property type="entry name" value="UPF0759 PROTEIN YECE"/>
    <property type="match status" value="1"/>
</dbReference>
<dbReference type="PANTHER" id="PTHR30348">
    <property type="entry name" value="UNCHARACTERIZED PROTEIN YECE"/>
    <property type="match status" value="1"/>
</dbReference>
<organism evidence="1 2">
    <name type="scientific">Candidatus Pseudobacter hemicellulosilyticus</name>
    <dbReference type="NCBI Taxonomy" id="3121375"/>
    <lineage>
        <taxon>Bacteria</taxon>
        <taxon>Pseudomonadati</taxon>
        <taxon>Bacteroidota</taxon>
        <taxon>Chitinophagia</taxon>
        <taxon>Chitinophagales</taxon>
        <taxon>Chitinophagaceae</taxon>
        <taxon>Pseudobacter</taxon>
    </lineage>
</organism>
<dbReference type="SUPFAM" id="SSF117396">
    <property type="entry name" value="TM1631-like"/>
    <property type="match status" value="1"/>
</dbReference>
<gene>
    <name evidence="1" type="ORF">P0Y53_03530</name>
</gene>
<dbReference type="Proteomes" id="UP001220610">
    <property type="component" value="Chromosome"/>
</dbReference>
<accession>A0AAJ6BIS4</accession>
<dbReference type="AlphaFoldDB" id="A0AAJ6BIS4"/>
<protein>
    <submittedName>
        <fullName evidence="1">DUF72 domain-containing protein</fullName>
    </submittedName>
</protein>